<reference evidence="1" key="1">
    <citation type="submission" date="2023-08" db="EMBL/GenBank/DDBJ databases">
        <title>Increased levels of nutrients transform a symbiont into a lethal pathobiont.</title>
        <authorList>
            <person name="Lachnit T."/>
            <person name="Ulrich L."/>
            <person name="Willmer F.M."/>
            <person name="Hasenbein T."/>
            <person name="Steiner L.X."/>
            <person name="Wolters M."/>
            <person name="Herbst E.M."/>
            <person name="Deines P."/>
        </authorList>
    </citation>
    <scope>NUCLEOTIDE SEQUENCE</scope>
    <source>
        <strain evidence="1">T3</strain>
    </source>
</reference>
<gene>
    <name evidence="1" type="ORF">ABS648_13355</name>
</gene>
<dbReference type="AlphaFoldDB" id="A0AAU7Y9X6"/>
<dbReference type="RefSeq" id="WP_350448440.1">
    <property type="nucleotide sequence ID" value="NZ_CP158373.1"/>
</dbReference>
<sequence>MFSAYFVISRGSGNIIRVIQRSSPPDDTATVQNVYASLTCVHRYEALQAAGQDLINLRNVS</sequence>
<proteinExistence type="predicted"/>
<evidence type="ECO:0000313" key="1">
    <source>
        <dbReference type="EMBL" id="XBY66706.1"/>
    </source>
</evidence>
<organism evidence="1">
    <name type="scientific">Pseudomonas solani</name>
    <dbReference type="NCBI Taxonomy" id="2731552"/>
    <lineage>
        <taxon>Bacteria</taxon>
        <taxon>Pseudomonadati</taxon>
        <taxon>Pseudomonadota</taxon>
        <taxon>Gammaproteobacteria</taxon>
        <taxon>Pseudomonadales</taxon>
        <taxon>Pseudomonadaceae</taxon>
        <taxon>Pseudomonas</taxon>
    </lineage>
</organism>
<name>A0AAU7Y9X6_9PSED</name>
<protein>
    <submittedName>
        <fullName evidence="1">Uncharacterized protein</fullName>
    </submittedName>
</protein>
<accession>A0AAU7Y9X6</accession>
<dbReference type="EMBL" id="CP158373">
    <property type="protein sequence ID" value="XBY66706.1"/>
    <property type="molecule type" value="Genomic_DNA"/>
</dbReference>